<keyword evidence="1" id="KW-1133">Transmembrane helix</keyword>
<feature type="transmembrane region" description="Helical" evidence="1">
    <location>
        <begin position="12"/>
        <end position="28"/>
    </location>
</feature>
<reference evidence="2 3" key="1">
    <citation type="submission" date="2015-07" db="EMBL/GenBank/DDBJ databases">
        <title>Lactobacillus korensis/26-25/ whole genome sequencing.</title>
        <authorList>
            <person name="Kim M.K."/>
            <person name="Im W.-T."/>
            <person name="Srinivasan S."/>
            <person name="Lee J.-J."/>
        </authorList>
    </citation>
    <scope>NUCLEOTIDE SEQUENCE [LARGE SCALE GENOMIC DNA]</scope>
    <source>
        <strain evidence="2 3">26-25</strain>
    </source>
</reference>
<keyword evidence="3" id="KW-1185">Reference proteome</keyword>
<evidence type="ECO:0000313" key="2">
    <source>
        <dbReference type="EMBL" id="AKP64633.1"/>
    </source>
</evidence>
<sequence>MRINRFFYRSGDFWAGLVALIVGFWGLSPIATDFFYWIFSVALMMVGIYELFRGLTNSRSTDDKEHKKHDV</sequence>
<name>A0AAC8ZGH6_9LACO</name>
<keyword evidence="1" id="KW-0472">Membrane</keyword>
<dbReference type="Proteomes" id="UP000036000">
    <property type="component" value="Chromosome"/>
</dbReference>
<dbReference type="EMBL" id="CP012033">
    <property type="protein sequence ID" value="AKP64633.1"/>
    <property type="molecule type" value="Genomic_DNA"/>
</dbReference>
<evidence type="ECO:0000256" key="1">
    <source>
        <dbReference type="SAM" id="Phobius"/>
    </source>
</evidence>
<dbReference type="RefSeq" id="WP_048733940.1">
    <property type="nucleotide sequence ID" value="NZ_CP012033.1"/>
</dbReference>
<dbReference type="AlphaFoldDB" id="A0AAC8ZGH6"/>
<protein>
    <submittedName>
        <fullName evidence="2">Uncharacterized protein</fullName>
    </submittedName>
</protein>
<keyword evidence="1" id="KW-0812">Transmembrane</keyword>
<accession>A0AAC8ZGH6</accession>
<evidence type="ECO:0000313" key="3">
    <source>
        <dbReference type="Proteomes" id="UP000036000"/>
    </source>
</evidence>
<gene>
    <name evidence="2" type="ORF">ABN16_06265</name>
</gene>
<proteinExistence type="predicted"/>
<organism evidence="2 3">
    <name type="scientific">Levilactobacillus koreensis</name>
    <dbReference type="NCBI Taxonomy" id="637971"/>
    <lineage>
        <taxon>Bacteria</taxon>
        <taxon>Bacillati</taxon>
        <taxon>Bacillota</taxon>
        <taxon>Bacilli</taxon>
        <taxon>Lactobacillales</taxon>
        <taxon>Lactobacillaceae</taxon>
        <taxon>Levilactobacillus</taxon>
    </lineage>
</organism>
<dbReference type="KEGG" id="lko:ABN16_06265"/>
<feature type="transmembrane region" description="Helical" evidence="1">
    <location>
        <begin position="34"/>
        <end position="52"/>
    </location>
</feature>